<dbReference type="CDD" id="cd00086">
    <property type="entry name" value="homeodomain"/>
    <property type="match status" value="1"/>
</dbReference>
<keyword evidence="1 2" id="KW-0371">Homeobox</keyword>
<protein>
    <recommendedName>
        <fullName evidence="4">Homeobox domain-containing protein</fullName>
    </recommendedName>
</protein>
<dbReference type="Proteomes" id="UP000184330">
    <property type="component" value="Unassembled WGS sequence"/>
</dbReference>
<comment type="subcellular location">
    <subcellularLocation>
        <location evidence="1 2">Nucleus</location>
    </subcellularLocation>
</comment>
<dbReference type="SMART" id="SM00389">
    <property type="entry name" value="HOX"/>
    <property type="match status" value="1"/>
</dbReference>
<dbReference type="Pfam" id="PF00046">
    <property type="entry name" value="Homeodomain"/>
    <property type="match status" value="1"/>
</dbReference>
<feature type="region of interest" description="Disordered" evidence="3">
    <location>
        <begin position="73"/>
        <end position="93"/>
    </location>
</feature>
<dbReference type="AlphaFoldDB" id="A0A1L7WS03"/>
<proteinExistence type="predicted"/>
<evidence type="ECO:0000256" key="3">
    <source>
        <dbReference type="SAM" id="MobiDB-lite"/>
    </source>
</evidence>
<evidence type="ECO:0000313" key="6">
    <source>
        <dbReference type="Proteomes" id="UP000184330"/>
    </source>
</evidence>
<feature type="domain" description="Homeobox" evidence="4">
    <location>
        <begin position="2"/>
        <end position="64"/>
    </location>
</feature>
<dbReference type="Gene3D" id="1.10.10.60">
    <property type="entry name" value="Homeodomain-like"/>
    <property type="match status" value="1"/>
</dbReference>
<accession>A0A1L7WS03</accession>
<dbReference type="SUPFAM" id="SSF46689">
    <property type="entry name" value="Homeodomain-like"/>
    <property type="match status" value="1"/>
</dbReference>
<dbReference type="InterPro" id="IPR001356">
    <property type="entry name" value="HD"/>
</dbReference>
<sequence length="131" mass="14330">MDKDAKTPARKSIEELAKLEAQFAISPDTSSTDELEQLAKELPGRSTRAISIWFSKRRQLEATKQALEIFSRANASDDDSPEATISKNRGDIDFPGLLRKAANETRIGVTALGREAPKKKGDASSPKKTKS</sequence>
<dbReference type="GO" id="GO:0005634">
    <property type="term" value="C:nucleus"/>
    <property type="evidence" value="ECO:0007669"/>
    <property type="project" value="UniProtKB-SubCell"/>
</dbReference>
<feature type="region of interest" description="Disordered" evidence="3">
    <location>
        <begin position="108"/>
        <end position="131"/>
    </location>
</feature>
<evidence type="ECO:0000259" key="4">
    <source>
        <dbReference type="PROSITE" id="PS50071"/>
    </source>
</evidence>
<name>A0A1L7WS03_9HELO</name>
<dbReference type="InterPro" id="IPR009057">
    <property type="entry name" value="Homeodomain-like_sf"/>
</dbReference>
<feature type="DNA-binding region" description="Homeobox" evidence="1">
    <location>
        <begin position="4"/>
        <end position="65"/>
    </location>
</feature>
<gene>
    <name evidence="5" type="ORF">PAC_05437</name>
</gene>
<evidence type="ECO:0000256" key="2">
    <source>
        <dbReference type="RuleBase" id="RU000682"/>
    </source>
</evidence>
<evidence type="ECO:0000313" key="5">
    <source>
        <dbReference type="EMBL" id="CZR55549.1"/>
    </source>
</evidence>
<keyword evidence="1 2" id="KW-0539">Nucleus</keyword>
<dbReference type="GO" id="GO:0003677">
    <property type="term" value="F:DNA binding"/>
    <property type="evidence" value="ECO:0007669"/>
    <property type="project" value="UniProtKB-UniRule"/>
</dbReference>
<evidence type="ECO:0000256" key="1">
    <source>
        <dbReference type="PROSITE-ProRule" id="PRU00108"/>
    </source>
</evidence>
<dbReference type="PROSITE" id="PS50071">
    <property type="entry name" value="HOMEOBOX_2"/>
    <property type="match status" value="1"/>
</dbReference>
<keyword evidence="6" id="KW-1185">Reference proteome</keyword>
<dbReference type="EMBL" id="FJOG01000006">
    <property type="protein sequence ID" value="CZR55549.1"/>
    <property type="molecule type" value="Genomic_DNA"/>
</dbReference>
<keyword evidence="1 2" id="KW-0238">DNA-binding</keyword>
<organism evidence="5 6">
    <name type="scientific">Phialocephala subalpina</name>
    <dbReference type="NCBI Taxonomy" id="576137"/>
    <lineage>
        <taxon>Eukaryota</taxon>
        <taxon>Fungi</taxon>
        <taxon>Dikarya</taxon>
        <taxon>Ascomycota</taxon>
        <taxon>Pezizomycotina</taxon>
        <taxon>Leotiomycetes</taxon>
        <taxon>Helotiales</taxon>
        <taxon>Mollisiaceae</taxon>
        <taxon>Phialocephala</taxon>
        <taxon>Phialocephala fortinii species complex</taxon>
    </lineage>
</organism>
<reference evidence="5 6" key="1">
    <citation type="submission" date="2016-03" db="EMBL/GenBank/DDBJ databases">
        <authorList>
            <person name="Ploux O."/>
        </authorList>
    </citation>
    <scope>NUCLEOTIDE SEQUENCE [LARGE SCALE GENOMIC DNA]</scope>
    <source>
        <strain evidence="5 6">UAMH 11012</strain>
    </source>
</reference>